<feature type="transmembrane region" description="Helical" evidence="1">
    <location>
        <begin position="58"/>
        <end position="91"/>
    </location>
</feature>
<keyword evidence="1" id="KW-1133">Transmembrane helix</keyword>
<evidence type="ECO:0000313" key="2">
    <source>
        <dbReference type="EMBL" id="KAK4682022.1"/>
    </source>
</evidence>
<evidence type="ECO:0000313" key="3">
    <source>
        <dbReference type="Proteomes" id="UP001323617"/>
    </source>
</evidence>
<dbReference type="EMBL" id="JAFFHC010000001">
    <property type="protein sequence ID" value="KAK4682022.1"/>
    <property type="molecule type" value="Genomic_DNA"/>
</dbReference>
<evidence type="ECO:0000256" key="1">
    <source>
        <dbReference type="SAM" id="Phobius"/>
    </source>
</evidence>
<dbReference type="GeneID" id="87960426"/>
<reference evidence="2 3" key="1">
    <citation type="journal article" date="2023" name="bioRxiv">
        <title>High-quality genome assemblies of four members of thePodospora anserinaspecies complex.</title>
        <authorList>
            <person name="Ament-Velasquez S.L."/>
            <person name="Vogan A.A."/>
            <person name="Wallerman O."/>
            <person name="Hartmann F."/>
            <person name="Gautier V."/>
            <person name="Silar P."/>
            <person name="Giraud T."/>
            <person name="Johannesson H."/>
        </authorList>
    </citation>
    <scope>NUCLEOTIDE SEQUENCE [LARGE SCALE GENOMIC DNA]</scope>
    <source>
        <strain evidence="2 3">CBS 124.78</strain>
    </source>
</reference>
<accession>A0ABR0INQ1</accession>
<proteinExistence type="predicted"/>
<dbReference type="RefSeq" id="XP_062805492.1">
    <property type="nucleotide sequence ID" value="XM_062939957.1"/>
</dbReference>
<comment type="caution">
    <text evidence="2">The sequence shown here is derived from an EMBL/GenBank/DDBJ whole genome shotgun (WGS) entry which is preliminary data.</text>
</comment>
<organism evidence="2 3">
    <name type="scientific">Podospora pseudoanserina</name>
    <dbReference type="NCBI Taxonomy" id="2609844"/>
    <lineage>
        <taxon>Eukaryota</taxon>
        <taxon>Fungi</taxon>
        <taxon>Dikarya</taxon>
        <taxon>Ascomycota</taxon>
        <taxon>Pezizomycotina</taxon>
        <taxon>Sordariomycetes</taxon>
        <taxon>Sordariomycetidae</taxon>
        <taxon>Sordariales</taxon>
        <taxon>Podosporaceae</taxon>
        <taxon>Podospora</taxon>
    </lineage>
</organism>
<name>A0ABR0INQ1_9PEZI</name>
<keyword evidence="1" id="KW-0812">Transmembrane</keyword>
<keyword evidence="3" id="KW-1185">Reference proteome</keyword>
<gene>
    <name evidence="2" type="ORF">QC764_0014910</name>
</gene>
<sequence>MCQVPNMKALPILHVASLTFPLLFFCASLHCVTSEFSIFLFSHLRDFYASYNHRSTLLYTIFATCSGGPCLVTVSPAAAASVHILFILAYTRSQVASLPVRIYLARINSYPNRGPSSPPPFGPVPAGCALCSLQAVRPGPSSVVALSRI</sequence>
<protein>
    <recommendedName>
        <fullName evidence="4">Secreted protein</fullName>
    </recommendedName>
</protein>
<dbReference type="Proteomes" id="UP001323617">
    <property type="component" value="Unassembled WGS sequence"/>
</dbReference>
<evidence type="ECO:0008006" key="4">
    <source>
        <dbReference type="Google" id="ProtNLM"/>
    </source>
</evidence>
<keyword evidence="1" id="KW-0472">Membrane</keyword>